<protein>
    <submittedName>
        <fullName evidence="6">SEM5A-like protein</fullName>
    </submittedName>
</protein>
<dbReference type="PANTHER" id="PTHR22906:SF43">
    <property type="entry name" value="PROPERDIN"/>
    <property type="match status" value="1"/>
</dbReference>
<proteinExistence type="predicted"/>
<organism evidence="6 7">
    <name type="scientific">Mya arenaria</name>
    <name type="common">Soft-shell clam</name>
    <dbReference type="NCBI Taxonomy" id="6604"/>
    <lineage>
        <taxon>Eukaryota</taxon>
        <taxon>Metazoa</taxon>
        <taxon>Spiralia</taxon>
        <taxon>Lophotrochozoa</taxon>
        <taxon>Mollusca</taxon>
        <taxon>Bivalvia</taxon>
        <taxon>Autobranchia</taxon>
        <taxon>Heteroconchia</taxon>
        <taxon>Euheterodonta</taxon>
        <taxon>Imparidentia</taxon>
        <taxon>Neoheterodontei</taxon>
        <taxon>Myida</taxon>
        <taxon>Myoidea</taxon>
        <taxon>Myidae</taxon>
        <taxon>Mya</taxon>
    </lineage>
</organism>
<evidence type="ECO:0000256" key="4">
    <source>
        <dbReference type="ARBA" id="ARBA00022737"/>
    </source>
</evidence>
<evidence type="ECO:0000256" key="2">
    <source>
        <dbReference type="ARBA" id="ARBA00022525"/>
    </source>
</evidence>
<keyword evidence="7" id="KW-1185">Reference proteome</keyword>
<dbReference type="SMART" id="SM00209">
    <property type="entry name" value="TSP1"/>
    <property type="match status" value="2"/>
</dbReference>
<evidence type="ECO:0000256" key="5">
    <source>
        <dbReference type="ARBA" id="ARBA00023157"/>
    </source>
</evidence>
<keyword evidence="3" id="KW-0732">Signal</keyword>
<dbReference type="InterPro" id="IPR052065">
    <property type="entry name" value="Compl_asym_regulator"/>
</dbReference>
<evidence type="ECO:0000256" key="3">
    <source>
        <dbReference type="ARBA" id="ARBA00022729"/>
    </source>
</evidence>
<keyword evidence="2" id="KW-0964">Secreted</keyword>
<gene>
    <name evidence="6" type="ORF">MAR_003772</name>
</gene>
<evidence type="ECO:0000313" key="6">
    <source>
        <dbReference type="EMBL" id="WAR30204.1"/>
    </source>
</evidence>
<keyword evidence="5" id="KW-1015">Disulfide bond</keyword>
<dbReference type="Gene3D" id="2.20.100.10">
    <property type="entry name" value="Thrombospondin type-1 (TSP1) repeat"/>
    <property type="match status" value="2"/>
</dbReference>
<dbReference type="EMBL" id="CP111027">
    <property type="protein sequence ID" value="WAR30204.1"/>
    <property type="molecule type" value="Genomic_DNA"/>
</dbReference>
<name>A0ABY7GA35_MYAAR</name>
<evidence type="ECO:0000313" key="7">
    <source>
        <dbReference type="Proteomes" id="UP001164746"/>
    </source>
</evidence>
<dbReference type="Gene3D" id="1.10.10.1940">
    <property type="match status" value="1"/>
</dbReference>
<dbReference type="InterPro" id="IPR000884">
    <property type="entry name" value="TSP1_rpt"/>
</dbReference>
<dbReference type="SUPFAM" id="SSF82895">
    <property type="entry name" value="TSP-1 type 1 repeat"/>
    <property type="match status" value="2"/>
</dbReference>
<dbReference type="PRINTS" id="PR01705">
    <property type="entry name" value="TSP1REPEAT"/>
</dbReference>
<dbReference type="Pfam" id="PF00090">
    <property type="entry name" value="TSP_1"/>
    <property type="match status" value="2"/>
</dbReference>
<accession>A0ABY7GA35</accession>
<keyword evidence="4" id="KW-0677">Repeat</keyword>
<dbReference type="PROSITE" id="PS50092">
    <property type="entry name" value="TSP1"/>
    <property type="match status" value="2"/>
</dbReference>
<dbReference type="PANTHER" id="PTHR22906">
    <property type="entry name" value="PROPERDIN"/>
    <property type="match status" value="1"/>
</dbReference>
<dbReference type="Proteomes" id="UP001164746">
    <property type="component" value="Chromosome 16"/>
</dbReference>
<evidence type="ECO:0000256" key="1">
    <source>
        <dbReference type="ARBA" id="ARBA00004613"/>
    </source>
</evidence>
<reference evidence="6" key="1">
    <citation type="submission" date="2022-11" db="EMBL/GenBank/DDBJ databases">
        <title>Centuries of genome instability and evolution in soft-shell clam transmissible cancer (bioRxiv).</title>
        <authorList>
            <person name="Hart S.F.M."/>
            <person name="Yonemitsu M.A."/>
            <person name="Giersch R.M."/>
            <person name="Beal B.F."/>
            <person name="Arriagada G."/>
            <person name="Davis B.W."/>
            <person name="Ostrander E.A."/>
            <person name="Goff S.P."/>
            <person name="Metzger M.J."/>
        </authorList>
    </citation>
    <scope>NUCLEOTIDE SEQUENCE</scope>
    <source>
        <strain evidence="6">MELC-2E11</strain>
        <tissue evidence="6">Siphon/mantle</tissue>
    </source>
</reference>
<comment type="subcellular location">
    <subcellularLocation>
        <location evidence="1">Secreted</location>
    </subcellularLocation>
</comment>
<sequence>MYSFKANAVSACVDDETVDCARMSTLFHICTSDYEHAAQICPQFCGLCDYVDGGWSEWTSWDTCSVSCGVGIQHRERSCDNPTPSLFGQHCFGYNRDDKICLGPTCQHGIWSHWEPWTQCSTTCGNGIKHRFRNCAYAASCGGPAFDSDICIVKDCIQVKLAGNIVMVSINGGL</sequence>
<dbReference type="InterPro" id="IPR036383">
    <property type="entry name" value="TSP1_rpt_sf"/>
</dbReference>